<keyword evidence="3" id="KW-1185">Reference proteome</keyword>
<dbReference type="SUPFAM" id="SSF82185">
    <property type="entry name" value="Histone H3 K4-specific methyltransferase SET7/9 N-terminal domain"/>
    <property type="match status" value="2"/>
</dbReference>
<comment type="caution">
    <text evidence="2">The sequence shown here is derived from an EMBL/GenBank/DDBJ whole genome shotgun (WGS) entry which is preliminary data.</text>
</comment>
<protein>
    <submittedName>
        <fullName evidence="2">Uncharacterized protein</fullName>
    </submittedName>
</protein>
<dbReference type="AlphaFoldDB" id="A0A8J4DV97"/>
<organism evidence="2 3">
    <name type="scientific">Virgisporangium aliadipatigenens</name>
    <dbReference type="NCBI Taxonomy" id="741659"/>
    <lineage>
        <taxon>Bacteria</taxon>
        <taxon>Bacillati</taxon>
        <taxon>Actinomycetota</taxon>
        <taxon>Actinomycetes</taxon>
        <taxon>Micromonosporales</taxon>
        <taxon>Micromonosporaceae</taxon>
        <taxon>Virgisporangium</taxon>
    </lineage>
</organism>
<dbReference type="Proteomes" id="UP000619260">
    <property type="component" value="Unassembled WGS sequence"/>
</dbReference>
<evidence type="ECO:0000313" key="3">
    <source>
        <dbReference type="Proteomes" id="UP000619260"/>
    </source>
</evidence>
<sequence length="477" mass="52045">MDLFPISDGMRSVPAAPGARRYDVSLDGLHERLRSVLGGLSVELQAGLFVPLPAGADDDPDLAPALAVCGPRLLPLQDLAILPPELRFNSTRLGGNHRIFAARRWINGVNGYAIAPSEFRPAMSVWSHSEGGLFSNGEYGPLAEWLAEQIEPLEDLLAGMAADDDEFEPDEIAKLTDQAAVLWERLREDLPPAQPRPAWAHPGADWTGTSVAGVPTGRWTMTRDGVVVREEHYRNGLRHGPVTRWHPAERIKKEFASLSREQLMAIDEDWLESVQGAVERVGTFVDGAAHGEFRFFDNKGRPLQEGRYEHGWPEGRWTVHPEAAVGLADTASVEYSAGIPVSWTIPPLAFDSVPVNRVDAPVTTLAALSRDANGFIVVNCTQTSEHDLAEEDARELAGLPGILVVGVHPAVPGRGSFGGRPIDIVADPAAGLTRAYGAQHERLSLLTYLDKHGRLLGGSERLTRLRPAKWFDLDSER</sequence>
<gene>
    <name evidence="2" type="ORF">Val02_78240</name>
</gene>
<dbReference type="EMBL" id="BOPF01000041">
    <property type="protein sequence ID" value="GIJ50938.1"/>
    <property type="molecule type" value="Genomic_DNA"/>
</dbReference>
<name>A0A8J4DV97_9ACTN</name>
<feature type="region of interest" description="Disordered" evidence="1">
    <location>
        <begin position="194"/>
        <end position="215"/>
    </location>
</feature>
<evidence type="ECO:0000256" key="1">
    <source>
        <dbReference type="SAM" id="MobiDB-lite"/>
    </source>
</evidence>
<dbReference type="RefSeq" id="WP_203904362.1">
    <property type="nucleotide sequence ID" value="NZ_BOPF01000041.1"/>
</dbReference>
<evidence type="ECO:0000313" key="2">
    <source>
        <dbReference type="EMBL" id="GIJ50938.1"/>
    </source>
</evidence>
<accession>A0A8J4DV97</accession>
<reference evidence="2" key="1">
    <citation type="submission" date="2021-01" db="EMBL/GenBank/DDBJ databases">
        <title>Whole genome shotgun sequence of Virgisporangium aliadipatigenens NBRC 105644.</title>
        <authorList>
            <person name="Komaki H."/>
            <person name="Tamura T."/>
        </authorList>
    </citation>
    <scope>NUCLEOTIDE SEQUENCE</scope>
    <source>
        <strain evidence="2">NBRC 105644</strain>
    </source>
</reference>
<proteinExistence type="predicted"/>